<dbReference type="Pfam" id="PF00696">
    <property type="entry name" value="AA_kinase"/>
    <property type="match status" value="1"/>
</dbReference>
<evidence type="ECO:0000256" key="15">
    <source>
        <dbReference type="ARBA" id="ARBA00023002"/>
    </source>
</evidence>
<dbReference type="GO" id="GO:0003991">
    <property type="term" value="F:acetylglutamate kinase activity"/>
    <property type="evidence" value="ECO:0007669"/>
    <property type="project" value="UniProtKB-EC"/>
</dbReference>
<dbReference type="GO" id="GO:0005759">
    <property type="term" value="C:mitochondrial matrix"/>
    <property type="evidence" value="ECO:0007669"/>
    <property type="project" value="TreeGrafter"/>
</dbReference>
<keyword evidence="11 19" id="KW-0418">Kinase</keyword>
<dbReference type="NCBIfam" id="TIGR00761">
    <property type="entry name" value="argB"/>
    <property type="match status" value="1"/>
</dbReference>
<keyword evidence="13 19" id="KW-0521">NADP</keyword>
<dbReference type="CDD" id="cd04252">
    <property type="entry name" value="AAK_NAGK-fArgBP"/>
    <property type="match status" value="1"/>
</dbReference>
<dbReference type="InterPro" id="IPR000706">
    <property type="entry name" value="AGPR_type-1"/>
</dbReference>
<dbReference type="GO" id="GO:0070401">
    <property type="term" value="F:NADP+ binding"/>
    <property type="evidence" value="ECO:0007669"/>
    <property type="project" value="InterPro"/>
</dbReference>
<evidence type="ECO:0000256" key="11">
    <source>
        <dbReference type="ARBA" id="ARBA00022777"/>
    </source>
</evidence>
<evidence type="ECO:0000256" key="6">
    <source>
        <dbReference type="ARBA" id="ARBA00013065"/>
    </source>
</evidence>
<dbReference type="InterPro" id="IPR041734">
    <property type="entry name" value="NAGK-fArgBP"/>
</dbReference>
<dbReference type="PIRSF" id="PIRSF036440">
    <property type="entry name" value="ARG5-6"/>
    <property type="match status" value="1"/>
</dbReference>
<dbReference type="Gene3D" id="3.40.50.720">
    <property type="entry name" value="NAD(P)-binding Rossmann-like Domain"/>
    <property type="match status" value="1"/>
</dbReference>
<reference evidence="22 23" key="1">
    <citation type="submission" date="2019-03" db="EMBL/GenBank/DDBJ databases">
        <title>Rhodosporidium diobovatum UCD-FST 08-225 genome sequencing, assembly, and annotation.</title>
        <authorList>
            <person name="Fakankun I.U."/>
            <person name="Fristensky B."/>
            <person name="Levin D.B."/>
        </authorList>
    </citation>
    <scope>NUCLEOTIDE SEQUENCE [LARGE SCALE GENOMIC DNA]</scope>
    <source>
        <strain evidence="22 23">UCD-FST 08-225</strain>
    </source>
</reference>
<dbReference type="PROSITE" id="PS51731">
    <property type="entry name" value="GNAT_NAGS"/>
    <property type="match status" value="1"/>
</dbReference>
<comment type="caution">
    <text evidence="22">The sequence shown here is derived from an EMBL/GenBank/DDBJ whole genome shotgun (WGS) entry which is preliminary data.</text>
</comment>
<comment type="pathway">
    <text evidence="3 19">Amino-acid biosynthesis; L-arginine biosynthesis; N(2)-acetyl-L-ornithine from L-glutamate: step 3/4.</text>
</comment>
<keyword evidence="7 19" id="KW-0055">Arginine biosynthesis</keyword>
<protein>
    <recommendedName>
        <fullName evidence="6">acetylglutamate kinase</fullName>
        <ecNumber evidence="6">2.7.2.8</ecNumber>
    </recommendedName>
</protein>
<evidence type="ECO:0000313" key="22">
    <source>
        <dbReference type="EMBL" id="TNY18375.1"/>
    </source>
</evidence>
<dbReference type="GO" id="GO:0006526">
    <property type="term" value="P:L-arginine biosynthetic process"/>
    <property type="evidence" value="ECO:0007669"/>
    <property type="project" value="UniProtKB-UniRule"/>
</dbReference>
<dbReference type="InterPro" id="IPR001048">
    <property type="entry name" value="Asp/Glu/Uridylate_kinase"/>
</dbReference>
<comment type="similarity">
    <text evidence="4 19">In the N-terminal section; belongs to the acetylglutamate kinase family.</text>
</comment>
<dbReference type="CDD" id="cd24149">
    <property type="entry name" value="AGPR_N_ARG5_6_like"/>
    <property type="match status" value="1"/>
</dbReference>
<evidence type="ECO:0000256" key="17">
    <source>
        <dbReference type="ARBA" id="ARBA00023268"/>
    </source>
</evidence>
<dbReference type="HAMAP" id="MF_00150">
    <property type="entry name" value="ArgC_type1"/>
    <property type="match status" value="1"/>
</dbReference>
<evidence type="ECO:0000256" key="14">
    <source>
        <dbReference type="ARBA" id="ARBA00022946"/>
    </source>
</evidence>
<evidence type="ECO:0000256" key="5">
    <source>
        <dbReference type="ARBA" id="ARBA00007239"/>
    </source>
</evidence>
<dbReference type="OrthoDB" id="438291at2759"/>
<accession>A0A5C5FP37</accession>
<dbReference type="STRING" id="5288.A0A5C5FP37"/>
<dbReference type="InterPro" id="IPR004662">
    <property type="entry name" value="AcgluKinase_fam"/>
</dbReference>
<evidence type="ECO:0000256" key="20">
    <source>
        <dbReference type="SAM" id="MobiDB-lite"/>
    </source>
</evidence>
<dbReference type="EMBL" id="SOZI01000142">
    <property type="protein sequence ID" value="TNY18375.1"/>
    <property type="molecule type" value="Genomic_DNA"/>
</dbReference>
<evidence type="ECO:0000256" key="8">
    <source>
        <dbReference type="ARBA" id="ARBA00022605"/>
    </source>
</evidence>
<keyword evidence="8 19" id="KW-0028">Amino-acid biosynthesis</keyword>
<gene>
    <name evidence="22" type="ORF">DMC30DRAFT_380608</name>
</gene>
<dbReference type="SUPFAM" id="SSF55347">
    <property type="entry name" value="Glyceraldehyde-3-phosphate dehydrogenase-like, C-terminal domain"/>
    <property type="match status" value="1"/>
</dbReference>
<keyword evidence="12 19" id="KW-0067">ATP-binding</keyword>
<dbReference type="InterPro" id="IPR000534">
    <property type="entry name" value="Semialdehyde_DH_NAD-bd"/>
</dbReference>
<dbReference type="PANTHER" id="PTHR23342">
    <property type="entry name" value="N-ACETYLGLUTAMATE SYNTHASE"/>
    <property type="match status" value="1"/>
</dbReference>
<evidence type="ECO:0000256" key="19">
    <source>
        <dbReference type="PIRNR" id="PIRNR036440"/>
    </source>
</evidence>
<sequence>MLAARTRTALTAARSVRAAAPTATTTTTTSRVAQLSSSSSAPSSLLLQSQRRVEAQQQRASDELGDIMAKRWLGNAVAHSTDADRETIIRLLYSLASRREVSRYLQIFSSATHFAVLKVGGAIITNDLESLTLSLNFLHRVGLYPVVVHGMGDKLNARLEADGIVPDYIDGIRITDARTLSHARRVFLSENLKLVSTLEELGTRARPITGGVFTAEYLDQPRYGFVGRITSVDKEPIEASIRAGALPILTSLAETADGQILNVNADVATAELAKVLEPLKIVYLSEKGGLYHGVTKEKLSLINLDEEYDDLMKQDWVKYGTKLKLREIKELLDHLPRASSVAIISPDNLQKELFTDSGAGTLLRRGYKLYKHTSIEGVGQDRLRRVLAERDEDVTSGRKSVAQVLSELEKSHAPFTIYGDEPCDVVAIVSHPEGQVPVMTKFLANQNAIQNGVTDNVFNSVRKDFKRLFWTAKADDENKAWHFERADGSFTRNGRSLFYYGVQDAGEVERLVKDLDAAGRVERSYLPISYTSSSRGTVSSPGQLASAFNTRSYSTRARAGAAPRASSSSSFGQQQTRSFSSSPAYAATAKRVALIGARGYTGQNLVSLINAHPSFELAHVSSRELAGRPLEGYTKGKVAYENLGFKEIEQLEQRGEVDAWVMALPNGVMAPFVDAIDKGAANKPEGAKSVVIDLGADKRFDESWTYGLPELYNREALQSAKRISNPGCFATNSQLLLAPLLPYIAAPPSVFAVSGFSGAGTKSGQEPKVPAEALKGGIKPYSLTDHIHEREAGYQLSKLVPADAPLSGDFKLAFAPHVAPWFQGIISTVSVPLAREMRASDIRQLFDERYGDEKLVKVQSEVPEIYQIAGKHGVRIGGIQVHSSGKRVVLVGVIDNLLKGAATQCLQNLNLALGVGEYDGIPLDF</sequence>
<evidence type="ECO:0000259" key="21">
    <source>
        <dbReference type="PROSITE" id="PS51731"/>
    </source>
</evidence>
<evidence type="ECO:0000256" key="12">
    <source>
        <dbReference type="ARBA" id="ARBA00022840"/>
    </source>
</evidence>
<evidence type="ECO:0000256" key="4">
    <source>
        <dbReference type="ARBA" id="ARBA00006830"/>
    </source>
</evidence>
<dbReference type="Pfam" id="PF01118">
    <property type="entry name" value="Semialdhyde_dh"/>
    <property type="match status" value="1"/>
</dbReference>
<evidence type="ECO:0000256" key="13">
    <source>
        <dbReference type="ARBA" id="ARBA00022857"/>
    </source>
</evidence>
<dbReference type="EC" id="2.7.2.8" evidence="6"/>
<keyword evidence="9 19" id="KW-0808">Transferase</keyword>
<dbReference type="SUPFAM" id="SSF53633">
    <property type="entry name" value="Carbamate kinase-like"/>
    <property type="match status" value="1"/>
</dbReference>
<evidence type="ECO:0000256" key="9">
    <source>
        <dbReference type="ARBA" id="ARBA00022679"/>
    </source>
</evidence>
<dbReference type="Gene3D" id="3.40.630.30">
    <property type="match status" value="1"/>
</dbReference>
<keyword evidence="10 19" id="KW-0547">Nucleotide-binding</keyword>
<dbReference type="InterPro" id="IPR058924">
    <property type="entry name" value="AGPR_dimerisation_dom"/>
</dbReference>
<comment type="subcellular location">
    <subcellularLocation>
        <location evidence="1 19">Mitochondrion</location>
    </subcellularLocation>
</comment>
<feature type="domain" description="N-acetyltransferase" evidence="21">
    <location>
        <begin position="367"/>
        <end position="523"/>
    </location>
</feature>
<evidence type="ECO:0000256" key="1">
    <source>
        <dbReference type="ARBA" id="ARBA00004173"/>
    </source>
</evidence>
<keyword evidence="15 19" id="KW-0560">Oxidoreductase</keyword>
<keyword evidence="14" id="KW-0809">Transit peptide</keyword>
<keyword evidence="23" id="KW-1185">Reference proteome</keyword>
<evidence type="ECO:0000256" key="10">
    <source>
        <dbReference type="ARBA" id="ARBA00022741"/>
    </source>
</evidence>
<organism evidence="22 23">
    <name type="scientific">Rhodotorula diobovata</name>
    <dbReference type="NCBI Taxonomy" id="5288"/>
    <lineage>
        <taxon>Eukaryota</taxon>
        <taxon>Fungi</taxon>
        <taxon>Dikarya</taxon>
        <taxon>Basidiomycota</taxon>
        <taxon>Pucciniomycotina</taxon>
        <taxon>Microbotryomycetes</taxon>
        <taxon>Sporidiobolales</taxon>
        <taxon>Sporidiobolaceae</taxon>
        <taxon>Rhodotorula</taxon>
    </lineage>
</organism>
<dbReference type="Gene3D" id="3.40.1160.10">
    <property type="entry name" value="Acetylglutamate kinase-like"/>
    <property type="match status" value="1"/>
</dbReference>
<dbReference type="GO" id="GO:0003942">
    <property type="term" value="F:N-acetyl-gamma-glutamyl-phosphate reductase activity"/>
    <property type="evidence" value="ECO:0007669"/>
    <property type="project" value="UniProtKB-UniRule"/>
</dbReference>
<dbReference type="Gene3D" id="3.30.360.10">
    <property type="entry name" value="Dihydrodipicolinate Reductase, domain 2"/>
    <property type="match status" value="1"/>
</dbReference>
<feature type="region of interest" description="Disordered" evidence="20">
    <location>
        <begin position="13"/>
        <end position="37"/>
    </location>
</feature>
<evidence type="ECO:0000256" key="7">
    <source>
        <dbReference type="ARBA" id="ARBA00022571"/>
    </source>
</evidence>
<dbReference type="UniPathway" id="UPA00068">
    <property type="reaction ID" value="UER00107"/>
</dbReference>
<dbReference type="AlphaFoldDB" id="A0A5C5FP37"/>
<dbReference type="SUPFAM" id="SSF51735">
    <property type="entry name" value="NAD(P)-binding Rossmann-fold domains"/>
    <property type="match status" value="1"/>
</dbReference>
<evidence type="ECO:0000256" key="2">
    <source>
        <dbReference type="ARBA" id="ARBA00004828"/>
    </source>
</evidence>
<dbReference type="GO" id="GO:0005524">
    <property type="term" value="F:ATP binding"/>
    <property type="evidence" value="ECO:0007669"/>
    <property type="project" value="UniProtKB-UniRule"/>
</dbReference>
<name>A0A5C5FP37_9BASI</name>
<keyword evidence="17 19" id="KW-0511">Multifunctional enzyme</keyword>
<comment type="similarity">
    <text evidence="5 19">In the C-terminal section; belongs to the NAGSA dehydrogenase family.</text>
</comment>
<keyword evidence="16 19" id="KW-0496">Mitochondrion</keyword>
<evidence type="ECO:0000256" key="18">
    <source>
        <dbReference type="ARBA" id="ARBA00048141"/>
    </source>
</evidence>
<evidence type="ECO:0000256" key="3">
    <source>
        <dbReference type="ARBA" id="ARBA00004862"/>
    </source>
</evidence>
<dbReference type="FunFam" id="3.40.630.30:FF:000029">
    <property type="entry name" value="Bifunctional acetylglutamate kinase/N-acetyl-gamma-glutamyl-phosphate reductase"/>
    <property type="match status" value="1"/>
</dbReference>
<dbReference type="InterPro" id="IPR011241">
    <property type="entry name" value="NAGK/NAGSA"/>
</dbReference>
<dbReference type="SMART" id="SM00859">
    <property type="entry name" value="Semialdhyde_dh"/>
    <property type="match status" value="1"/>
</dbReference>
<dbReference type="InterPro" id="IPR036393">
    <property type="entry name" value="AceGlu_kinase-like_sf"/>
</dbReference>
<dbReference type="NCBIfam" id="TIGR01850">
    <property type="entry name" value="argC"/>
    <property type="match status" value="1"/>
</dbReference>
<dbReference type="Pfam" id="PF04768">
    <property type="entry name" value="NAT"/>
    <property type="match status" value="1"/>
</dbReference>
<evidence type="ECO:0000256" key="16">
    <source>
        <dbReference type="ARBA" id="ARBA00023128"/>
    </source>
</evidence>
<dbReference type="CDD" id="cd23936">
    <property type="entry name" value="AGPR_C_ARG5_6_like"/>
    <property type="match status" value="1"/>
</dbReference>
<dbReference type="CDD" id="cd04263">
    <property type="entry name" value="DUF619-NAGK-FABP"/>
    <property type="match status" value="1"/>
</dbReference>
<proteinExistence type="inferred from homology"/>
<dbReference type="Pfam" id="PF22698">
    <property type="entry name" value="Semialdhyde_dhC_1"/>
    <property type="match status" value="1"/>
</dbReference>
<dbReference type="InterPro" id="IPR036291">
    <property type="entry name" value="NAD(P)-bd_dom_sf"/>
</dbReference>
<dbReference type="FunFam" id="3.40.1160.10:FF:000046">
    <property type="entry name" value="N-acetylglutamate kinase / N-acetylglutamate synthase"/>
    <property type="match status" value="1"/>
</dbReference>
<dbReference type="PANTHER" id="PTHR23342:SF0">
    <property type="entry name" value="N-ACETYLGLUTAMATE SYNTHASE, MITOCHONDRIAL"/>
    <property type="match status" value="1"/>
</dbReference>
<dbReference type="Proteomes" id="UP000311382">
    <property type="component" value="Unassembled WGS sequence"/>
</dbReference>
<comment type="catalytic activity">
    <reaction evidence="18">
        <text>N-acetyl-L-glutamate + ATP = N-acetyl-L-glutamyl 5-phosphate + ADP</text>
        <dbReference type="Rhea" id="RHEA:14629"/>
        <dbReference type="ChEBI" id="CHEBI:30616"/>
        <dbReference type="ChEBI" id="CHEBI:44337"/>
        <dbReference type="ChEBI" id="CHEBI:57936"/>
        <dbReference type="ChEBI" id="CHEBI:456216"/>
        <dbReference type="EC" id="2.7.2.8"/>
    </reaction>
</comment>
<evidence type="ECO:0000313" key="23">
    <source>
        <dbReference type="Proteomes" id="UP000311382"/>
    </source>
</evidence>
<dbReference type="InterPro" id="IPR006855">
    <property type="entry name" value="Vertebrate-like_GNAT_dom"/>
</dbReference>
<comment type="pathway">
    <text evidence="2 19">Amino-acid biosynthesis; L-arginine biosynthesis; N(2)-acetyl-L-ornithine from L-glutamate: step 2/4.</text>
</comment>
<dbReference type="GO" id="GO:0051287">
    <property type="term" value="F:NAD binding"/>
    <property type="evidence" value="ECO:0007669"/>
    <property type="project" value="UniProtKB-UniRule"/>
</dbReference>